<dbReference type="Gene3D" id="1.20.1270.290">
    <property type="match status" value="1"/>
</dbReference>
<sequence length="733" mass="83492">MAIRITLECGHSSVVRMRTTPQGYTHDWEVFVRGIDNAEIHHYVEKVVFQLHQTFSKPRRILKEPPFVIKESGYAGFEIPIHIYLKNKDEGSKKIEILYDLNLQSSGPAITNVIRHTEIINNPSDEFKRKLLKGGGILVSSSENSTEKSEPKALTMVGKPKMGGNESKKHKNIELKRSNSFSELFGTPLKPTKVSQDTRKITLQEKSSASKSLFTLEKSDKGDKTKLKDNSHKDIKKEKTDDKKDKKVKDQAQDKNRVKEKPKRPPSPANRSHSTPSNKRPSPTVVVKGRSPLLPPLKRSSSPKSKEKESKKLCVEKEKDKNKEKDKVKDNSKIIDSKNDKRKDKKGYKDDRDKERKDKYKEGERSGSKEAVKLPEKKNNKSDKSEKSEKSEKEKSQDQYKSAKDGRKSPKLSKEGEKSKDDKLGKMEKSEKTDKSEKTKDSKSEKDRQKHKHKKRDRKDKRDSSKDRDKKERRDRVKSSTEKQNNVPNVSVANPLSTLLAEMPERDSSDSAPSVDNESFSDTKLVPVVKKDVENLTVSTSPREMAKPVSPSTSMDIKKEKIDRNKREKPKGKGDEKEIRKKKRRSDSKGDDESVVKKDRGHSSSSPLEPVSSSQSPVVVDQETVHKDKEDRAEQAAEKRIEAEAEQVAPDSTNSTLVESDMGEPPVFSEDYVSQLKDLQQKIMTLQDNQELQRVVQVIAETGQYEITKKTFDFDLCALDRRTVQRLQQFFAS</sequence>
<dbReference type="AlphaFoldDB" id="A0AA40FNZ8"/>
<dbReference type="Gene3D" id="2.60.40.1970">
    <property type="entry name" value="YEATS domain"/>
    <property type="match status" value="1"/>
</dbReference>
<feature type="compositionally biased region" description="Basic and acidic residues" evidence="3">
    <location>
        <begin position="556"/>
        <end position="579"/>
    </location>
</feature>
<feature type="region of interest" description="Disordered" evidence="3">
    <location>
        <begin position="140"/>
        <end position="203"/>
    </location>
</feature>
<evidence type="ECO:0000256" key="1">
    <source>
        <dbReference type="ARBA" id="ARBA00023242"/>
    </source>
</evidence>
<keyword evidence="1 2" id="KW-0539">Nucleus</keyword>
<dbReference type="InterPro" id="IPR040930">
    <property type="entry name" value="AF-9_AHD"/>
</dbReference>
<evidence type="ECO:0000313" key="6">
    <source>
        <dbReference type="Proteomes" id="UP001177670"/>
    </source>
</evidence>
<feature type="domain" description="YEATS" evidence="4">
    <location>
        <begin position="1"/>
        <end position="134"/>
    </location>
</feature>
<organism evidence="5 6">
    <name type="scientific">Melipona bicolor</name>
    <dbReference type="NCBI Taxonomy" id="60889"/>
    <lineage>
        <taxon>Eukaryota</taxon>
        <taxon>Metazoa</taxon>
        <taxon>Ecdysozoa</taxon>
        <taxon>Arthropoda</taxon>
        <taxon>Hexapoda</taxon>
        <taxon>Insecta</taxon>
        <taxon>Pterygota</taxon>
        <taxon>Neoptera</taxon>
        <taxon>Endopterygota</taxon>
        <taxon>Hymenoptera</taxon>
        <taxon>Apocrita</taxon>
        <taxon>Aculeata</taxon>
        <taxon>Apoidea</taxon>
        <taxon>Anthophila</taxon>
        <taxon>Apidae</taxon>
        <taxon>Melipona</taxon>
    </lineage>
</organism>
<feature type="compositionally biased region" description="Basic and acidic residues" evidence="3">
    <location>
        <begin position="587"/>
        <end position="602"/>
    </location>
</feature>
<dbReference type="Proteomes" id="UP001177670">
    <property type="component" value="Unassembled WGS sequence"/>
</dbReference>
<reference evidence="5" key="1">
    <citation type="submission" date="2021-10" db="EMBL/GenBank/DDBJ databases">
        <title>Melipona bicolor Genome sequencing and assembly.</title>
        <authorList>
            <person name="Araujo N.S."/>
            <person name="Arias M.C."/>
        </authorList>
    </citation>
    <scope>NUCLEOTIDE SEQUENCE</scope>
    <source>
        <strain evidence="5">USP_2M_L1-L4_2017</strain>
        <tissue evidence="5">Whole body</tissue>
    </source>
</reference>
<gene>
    <name evidence="5" type="ORF">K0M31_009576</name>
</gene>
<dbReference type="PROSITE" id="PS51037">
    <property type="entry name" value="YEATS"/>
    <property type="match status" value="1"/>
</dbReference>
<feature type="compositionally biased region" description="Polar residues" evidence="3">
    <location>
        <begin position="269"/>
        <end position="281"/>
    </location>
</feature>
<dbReference type="GO" id="GO:0045893">
    <property type="term" value="P:positive regulation of DNA-templated transcription"/>
    <property type="evidence" value="ECO:0007669"/>
    <property type="project" value="TreeGrafter"/>
</dbReference>
<keyword evidence="6" id="KW-1185">Reference proteome</keyword>
<dbReference type="GO" id="GO:0003682">
    <property type="term" value="F:chromatin binding"/>
    <property type="evidence" value="ECO:0007669"/>
    <property type="project" value="TreeGrafter"/>
</dbReference>
<dbReference type="PANTHER" id="PTHR47827:SF3">
    <property type="entry name" value="AF-9 ANC1 HOMOLOGY DOMAIN-CONTAINING PROTEIN"/>
    <property type="match status" value="1"/>
</dbReference>
<feature type="compositionally biased region" description="Polar residues" evidence="3">
    <location>
        <begin position="482"/>
        <end position="497"/>
    </location>
</feature>
<feature type="compositionally biased region" description="Basic and acidic residues" evidence="3">
    <location>
        <begin position="304"/>
        <end position="448"/>
    </location>
</feature>
<comment type="subcellular location">
    <subcellularLocation>
        <location evidence="2">Nucleus</location>
    </subcellularLocation>
</comment>
<dbReference type="InterPro" id="IPR038704">
    <property type="entry name" value="YEAST_sf"/>
</dbReference>
<name>A0AA40FNZ8_9HYME</name>
<dbReference type="PANTHER" id="PTHR47827">
    <property type="entry name" value="AHD DOMAIN-CONTAINING PROTEIN"/>
    <property type="match status" value="1"/>
</dbReference>
<dbReference type="EMBL" id="JAHYIQ010000023">
    <property type="protein sequence ID" value="KAK1122354.1"/>
    <property type="molecule type" value="Genomic_DNA"/>
</dbReference>
<evidence type="ECO:0000256" key="2">
    <source>
        <dbReference type="PROSITE-ProRule" id="PRU00376"/>
    </source>
</evidence>
<dbReference type="GO" id="GO:0008023">
    <property type="term" value="C:transcription elongation factor complex"/>
    <property type="evidence" value="ECO:0007669"/>
    <property type="project" value="TreeGrafter"/>
</dbReference>
<dbReference type="InterPro" id="IPR052790">
    <property type="entry name" value="YEATS_domain"/>
</dbReference>
<dbReference type="InterPro" id="IPR055129">
    <property type="entry name" value="YEATS_dom"/>
</dbReference>
<evidence type="ECO:0000256" key="3">
    <source>
        <dbReference type="SAM" id="MobiDB-lite"/>
    </source>
</evidence>
<protein>
    <recommendedName>
        <fullName evidence="4">YEATS domain-containing protein</fullName>
    </recommendedName>
</protein>
<feature type="compositionally biased region" description="Polar residues" evidence="3">
    <location>
        <begin position="510"/>
        <end position="522"/>
    </location>
</feature>
<evidence type="ECO:0000259" key="4">
    <source>
        <dbReference type="PROSITE" id="PS51037"/>
    </source>
</evidence>
<accession>A0AA40FNZ8</accession>
<comment type="caution">
    <text evidence="5">The sequence shown here is derived from an EMBL/GenBank/DDBJ whole genome shotgun (WGS) entry which is preliminary data.</text>
</comment>
<dbReference type="Pfam" id="PF17793">
    <property type="entry name" value="AHD"/>
    <property type="match status" value="1"/>
</dbReference>
<proteinExistence type="predicted"/>
<feature type="compositionally biased region" description="Basic and acidic residues" evidence="3">
    <location>
        <begin position="218"/>
        <end position="259"/>
    </location>
</feature>
<evidence type="ECO:0000313" key="5">
    <source>
        <dbReference type="EMBL" id="KAK1122354.1"/>
    </source>
</evidence>
<dbReference type="Pfam" id="PF03366">
    <property type="entry name" value="YEATS"/>
    <property type="match status" value="1"/>
</dbReference>
<feature type="compositionally biased region" description="Low complexity" evidence="3">
    <location>
        <begin position="603"/>
        <end position="620"/>
    </location>
</feature>
<feature type="compositionally biased region" description="Basic and acidic residues" evidence="3">
    <location>
        <begin position="623"/>
        <end position="643"/>
    </location>
</feature>
<dbReference type="CDD" id="cd16906">
    <property type="entry name" value="YEATS_AF-9_like"/>
    <property type="match status" value="1"/>
</dbReference>
<feature type="region of interest" description="Disordered" evidence="3">
    <location>
        <begin position="218"/>
        <end position="666"/>
    </location>
</feature>
<feature type="compositionally biased region" description="Basic residues" evidence="3">
    <location>
        <begin position="449"/>
        <end position="459"/>
    </location>
</feature>
<feature type="compositionally biased region" description="Basic and acidic residues" evidence="3">
    <location>
        <begin position="460"/>
        <end position="481"/>
    </location>
</feature>